<evidence type="ECO:0000313" key="2">
    <source>
        <dbReference type="Proteomes" id="UP001365846"/>
    </source>
</evidence>
<proteinExistence type="predicted"/>
<reference evidence="1 2" key="1">
    <citation type="submission" date="2024-03" db="EMBL/GenBank/DDBJ databases">
        <title>Novel species of the genus Variovorax.</title>
        <authorList>
            <person name="Liu Q."/>
            <person name="Xin Y.-H."/>
        </authorList>
    </citation>
    <scope>NUCLEOTIDE SEQUENCE [LARGE SCALE GENOMIC DNA]</scope>
    <source>
        <strain evidence="1 2">KACC 18899</strain>
    </source>
</reference>
<dbReference type="EMBL" id="JBBKZU010000009">
    <property type="protein sequence ID" value="MEJ8813674.1"/>
    <property type="molecule type" value="Genomic_DNA"/>
</dbReference>
<accession>A0ABU8VJ35</accession>
<dbReference type="Gene3D" id="1.10.150.20">
    <property type="entry name" value="5' to 3' exonuclease, C-terminal subdomain"/>
    <property type="match status" value="1"/>
</dbReference>
<organism evidence="1 2">
    <name type="scientific">Variovorax ureilyticus</name>
    <dbReference type="NCBI Taxonomy" id="1836198"/>
    <lineage>
        <taxon>Bacteria</taxon>
        <taxon>Pseudomonadati</taxon>
        <taxon>Pseudomonadota</taxon>
        <taxon>Betaproteobacteria</taxon>
        <taxon>Burkholderiales</taxon>
        <taxon>Comamonadaceae</taxon>
        <taxon>Variovorax</taxon>
    </lineage>
</organism>
<evidence type="ECO:0000313" key="1">
    <source>
        <dbReference type="EMBL" id="MEJ8813674.1"/>
    </source>
</evidence>
<dbReference type="Proteomes" id="UP001365846">
    <property type="component" value="Unassembled WGS sequence"/>
</dbReference>
<name>A0ABU8VJ35_9BURK</name>
<evidence type="ECO:0008006" key="3">
    <source>
        <dbReference type="Google" id="ProtNLM"/>
    </source>
</evidence>
<protein>
    <recommendedName>
        <fullName evidence="3">RNA polymerase alpha subunit C-terminal domain-containing protein</fullName>
    </recommendedName>
</protein>
<keyword evidence="2" id="KW-1185">Reference proteome</keyword>
<sequence>MPDSELRACLAAMRKAVVEAKRIHAISQREGIVAEDVPFVFASFNWHPKAAQRLDSPLLAPETPIEEIPLRANVHHILRELAIFRVEDLSAISESELLSEESIGRGTLTRLREALAQVGMAFSPDPDATQRALDQSRAVLALPREARASALKGLKDASPLSSLGLRPSTLTRALGRGHQTVGALRKLSLAVICESFGKREAREVYEALMLTDRPFAGSATPLELWRHGLVETHELAAPTAAHTPVEELRPWLGSSVDTLNARGIHTLDALRSFVAREEVTSSRGFGRTTADRIFAFLDAYVVAPPYRRGAIHRAAR</sequence>
<dbReference type="RefSeq" id="WP_340358910.1">
    <property type="nucleotide sequence ID" value="NZ_JBBKZU010000009.1"/>
</dbReference>
<gene>
    <name evidence="1" type="ORF">WKW77_21485</name>
</gene>
<comment type="caution">
    <text evidence="1">The sequence shown here is derived from an EMBL/GenBank/DDBJ whole genome shotgun (WGS) entry which is preliminary data.</text>
</comment>
<dbReference type="SUPFAM" id="SSF47789">
    <property type="entry name" value="C-terminal domain of RNA polymerase alpha subunit"/>
    <property type="match status" value="1"/>
</dbReference>